<protein>
    <recommendedName>
        <fullName evidence="3">Transposase</fullName>
    </recommendedName>
</protein>
<evidence type="ECO:0008006" key="3">
    <source>
        <dbReference type="Google" id="ProtNLM"/>
    </source>
</evidence>
<organism evidence="1 2">
    <name type="scientific">Albidovulum marisflavi</name>
    <dbReference type="NCBI Taxonomy" id="2984159"/>
    <lineage>
        <taxon>Bacteria</taxon>
        <taxon>Pseudomonadati</taxon>
        <taxon>Pseudomonadota</taxon>
        <taxon>Alphaproteobacteria</taxon>
        <taxon>Rhodobacterales</taxon>
        <taxon>Paracoccaceae</taxon>
        <taxon>Albidovulum</taxon>
    </lineage>
</organism>
<dbReference type="EMBL" id="JAOWKY010000004">
    <property type="protein sequence ID" value="MCV2869913.1"/>
    <property type="molecule type" value="Genomic_DNA"/>
</dbReference>
<accession>A0ABT2ZFW1</accession>
<dbReference type="Proteomes" id="UP001652542">
    <property type="component" value="Unassembled WGS sequence"/>
</dbReference>
<keyword evidence="2" id="KW-1185">Reference proteome</keyword>
<name>A0ABT2ZFW1_9RHOB</name>
<proteinExistence type="predicted"/>
<reference evidence="1 2" key="1">
    <citation type="submission" date="2022-10" db="EMBL/GenBank/DDBJ databases">
        <title>Defluviimonas sp. nov., isolated from ocean surface water.</title>
        <authorList>
            <person name="He W."/>
            <person name="Wang L."/>
            <person name="Zhang D.-F."/>
        </authorList>
    </citation>
    <scope>NUCLEOTIDE SEQUENCE [LARGE SCALE GENOMIC DNA]</scope>
    <source>
        <strain evidence="1 2">WL0002</strain>
    </source>
</reference>
<evidence type="ECO:0000313" key="1">
    <source>
        <dbReference type="EMBL" id="MCV2869913.1"/>
    </source>
</evidence>
<sequence>MHRDLSVQRRALSKSYRLYLDADRRWTVAVQETKSWFSGTTRPPTAFLGDPGSRVRRLYDARDRALQRLLVARGKLEEARRRLRDRKSSSGRTLYLIMSS</sequence>
<gene>
    <name evidence="1" type="ORF">OEW28_14875</name>
</gene>
<evidence type="ECO:0000313" key="2">
    <source>
        <dbReference type="Proteomes" id="UP001652542"/>
    </source>
</evidence>
<dbReference type="RefSeq" id="WP_263735584.1">
    <property type="nucleotide sequence ID" value="NZ_JAOWKY010000004.1"/>
</dbReference>
<comment type="caution">
    <text evidence="1">The sequence shown here is derived from an EMBL/GenBank/DDBJ whole genome shotgun (WGS) entry which is preliminary data.</text>
</comment>